<dbReference type="EMBL" id="JACJTU010000007">
    <property type="protein sequence ID" value="MBD2734183.1"/>
    <property type="molecule type" value="Genomic_DNA"/>
</dbReference>
<comment type="similarity">
    <text evidence="3">Belongs to the multi antimicrobial extrusion (MATE) (TC 2.A.66.1) family.</text>
</comment>
<dbReference type="Proteomes" id="UP000637383">
    <property type="component" value="Unassembled WGS sequence"/>
</dbReference>
<comment type="function">
    <text evidence="1">Multidrug efflux pump.</text>
</comment>
<dbReference type="PANTHER" id="PTHR43298:SF2">
    <property type="entry name" value="FMN_FAD EXPORTER YEEO-RELATED"/>
    <property type="match status" value="1"/>
</dbReference>
<dbReference type="Pfam" id="PF01554">
    <property type="entry name" value="MatE"/>
    <property type="match status" value="2"/>
</dbReference>
<evidence type="ECO:0000256" key="3">
    <source>
        <dbReference type="ARBA" id="ARBA00010199"/>
    </source>
</evidence>
<evidence type="ECO:0000313" key="12">
    <source>
        <dbReference type="Proteomes" id="UP000637383"/>
    </source>
</evidence>
<evidence type="ECO:0000256" key="2">
    <source>
        <dbReference type="ARBA" id="ARBA00004141"/>
    </source>
</evidence>
<keyword evidence="12" id="KW-1185">Reference proteome</keyword>
<feature type="transmembrane region" description="Helical" evidence="10">
    <location>
        <begin position="96"/>
        <end position="118"/>
    </location>
</feature>
<reference evidence="11 12" key="1">
    <citation type="journal article" date="2020" name="ISME J.">
        <title>Comparative genomics reveals insights into cyanobacterial evolution and habitat adaptation.</title>
        <authorList>
            <person name="Chen M.Y."/>
            <person name="Teng W.K."/>
            <person name="Zhao L."/>
            <person name="Hu C.X."/>
            <person name="Zhou Y.K."/>
            <person name="Han B.P."/>
            <person name="Song L.R."/>
            <person name="Shu W.S."/>
        </authorList>
    </citation>
    <scope>NUCLEOTIDE SEQUENCE [LARGE SCALE GENOMIC DNA]</scope>
    <source>
        <strain evidence="11 12">FACHB-159</strain>
    </source>
</reference>
<feature type="transmembrane region" description="Helical" evidence="10">
    <location>
        <begin position="365"/>
        <end position="386"/>
    </location>
</feature>
<feature type="transmembrane region" description="Helical" evidence="10">
    <location>
        <begin position="54"/>
        <end position="75"/>
    </location>
</feature>
<feature type="transmembrane region" description="Helical" evidence="10">
    <location>
        <begin position="204"/>
        <end position="223"/>
    </location>
</feature>
<evidence type="ECO:0000256" key="9">
    <source>
        <dbReference type="ARBA" id="ARBA00031636"/>
    </source>
</evidence>
<name>A0ABR8K774_9NOSO</name>
<feature type="transmembrane region" description="Helical" evidence="10">
    <location>
        <begin position="284"/>
        <end position="307"/>
    </location>
</feature>
<evidence type="ECO:0000256" key="1">
    <source>
        <dbReference type="ARBA" id="ARBA00003408"/>
    </source>
</evidence>
<dbReference type="PANTHER" id="PTHR43298">
    <property type="entry name" value="MULTIDRUG RESISTANCE PROTEIN NORM-RELATED"/>
    <property type="match status" value="1"/>
</dbReference>
<dbReference type="NCBIfam" id="NF041358">
    <property type="entry name" value="GntT_guanitoxin"/>
    <property type="match status" value="1"/>
</dbReference>
<organism evidence="11 12">
    <name type="scientific">Nostoc paludosum FACHB-159</name>
    <dbReference type="NCBI Taxonomy" id="2692908"/>
    <lineage>
        <taxon>Bacteria</taxon>
        <taxon>Bacillati</taxon>
        <taxon>Cyanobacteriota</taxon>
        <taxon>Cyanophyceae</taxon>
        <taxon>Nostocales</taxon>
        <taxon>Nostocaceae</taxon>
        <taxon>Nostoc</taxon>
    </lineage>
</organism>
<feature type="transmembrane region" description="Helical" evidence="10">
    <location>
        <begin position="138"/>
        <end position="165"/>
    </location>
</feature>
<feature type="transmembrane region" description="Helical" evidence="10">
    <location>
        <begin position="319"/>
        <end position="345"/>
    </location>
</feature>
<protein>
    <recommendedName>
        <fullName evidence="4">Probable multidrug resistance protein NorM</fullName>
    </recommendedName>
    <alternativeName>
        <fullName evidence="9">Multidrug-efflux transporter</fullName>
    </alternativeName>
</protein>
<accession>A0ABR8K774</accession>
<feature type="transmembrane region" description="Helical" evidence="10">
    <location>
        <begin position="243"/>
        <end position="269"/>
    </location>
</feature>
<evidence type="ECO:0000256" key="6">
    <source>
        <dbReference type="ARBA" id="ARBA00022692"/>
    </source>
</evidence>
<dbReference type="NCBIfam" id="TIGR00797">
    <property type="entry name" value="matE"/>
    <property type="match status" value="1"/>
</dbReference>
<comment type="subcellular location">
    <subcellularLocation>
        <location evidence="2">Membrane</location>
        <topology evidence="2">Multi-pass membrane protein</topology>
    </subcellularLocation>
</comment>
<proteinExistence type="inferred from homology"/>
<evidence type="ECO:0000256" key="10">
    <source>
        <dbReference type="SAM" id="Phobius"/>
    </source>
</evidence>
<feature type="transmembrane region" description="Helical" evidence="10">
    <location>
        <begin position="398"/>
        <end position="417"/>
    </location>
</feature>
<sequence>MENNTSQSLDQTIPNQDDLLPRFFRLAIANVLSNIMVPLANTMSVAFLGHLSEINHLAGVALAGNLSSLVFLFLASLRMSTTGLTAQAVGRDDREAMLLVGLRNALIALVLGIAIISLKNPLQELGFGLLTATPEVKASAIAYFNAQVWGAPAVLLNFVLLGWLIGREKNGLVVLLSVTGNITNIALDYLFITQWGWESTGAGLSYTTSQYLALSIGLIIVCLEVKWQELQNLAGKIWDTSAIVSTFTLGGNILLNNFIFLSAVVIFNYESAAQGTITYAENALLLQVIFLCSFFIEGLGFGTEALSGNFKGKGDSTQLVALVKISVGTSLLIGLFFAGVCVLFPQTVFGLLTSHKEITEQIDTYVFWLLPVLGFISVAYILDGYFLGLTEGHTLRNVSFLSFVVGFLPPDIAAFSVHSYRNHILWLALSLFLLVRLVLFVVQLPRTFQTEIPQPAMSSSVITEQLPET</sequence>
<gene>
    <name evidence="11" type="ORF">H6H03_09665</name>
</gene>
<dbReference type="CDD" id="cd13136">
    <property type="entry name" value="MATE_DinF_like"/>
    <property type="match status" value="1"/>
</dbReference>
<evidence type="ECO:0000256" key="8">
    <source>
        <dbReference type="ARBA" id="ARBA00023136"/>
    </source>
</evidence>
<evidence type="ECO:0000256" key="5">
    <source>
        <dbReference type="ARBA" id="ARBA00022448"/>
    </source>
</evidence>
<feature type="transmembrane region" description="Helical" evidence="10">
    <location>
        <begin position="23"/>
        <end position="48"/>
    </location>
</feature>
<dbReference type="RefSeq" id="WP_190954893.1">
    <property type="nucleotide sequence ID" value="NZ_JACJTU010000007.1"/>
</dbReference>
<evidence type="ECO:0000256" key="4">
    <source>
        <dbReference type="ARBA" id="ARBA00020268"/>
    </source>
</evidence>
<keyword evidence="6 10" id="KW-0812">Transmembrane</keyword>
<dbReference type="InterPro" id="IPR044644">
    <property type="entry name" value="DinF-like"/>
</dbReference>
<keyword evidence="5" id="KW-0813">Transport</keyword>
<evidence type="ECO:0000313" key="11">
    <source>
        <dbReference type="EMBL" id="MBD2734183.1"/>
    </source>
</evidence>
<comment type="caution">
    <text evidence="11">The sequence shown here is derived from an EMBL/GenBank/DDBJ whole genome shotgun (WGS) entry which is preliminary data.</text>
</comment>
<dbReference type="InterPro" id="IPR050222">
    <property type="entry name" value="MATE_MdtK"/>
</dbReference>
<feature type="transmembrane region" description="Helical" evidence="10">
    <location>
        <begin position="172"/>
        <end position="192"/>
    </location>
</feature>
<feature type="transmembrane region" description="Helical" evidence="10">
    <location>
        <begin position="423"/>
        <end position="442"/>
    </location>
</feature>
<evidence type="ECO:0000256" key="7">
    <source>
        <dbReference type="ARBA" id="ARBA00022989"/>
    </source>
</evidence>
<keyword evidence="7 10" id="KW-1133">Transmembrane helix</keyword>
<keyword evidence="8 10" id="KW-0472">Membrane</keyword>
<dbReference type="InterPro" id="IPR002528">
    <property type="entry name" value="MATE_fam"/>
</dbReference>